<name>A0A645GIB6_9ZZZZ</name>
<sequence>MQYIPEDLRCLFERIPSIQFFLCNPPVAQFLRRVKLFSFIGEHLELARKRYLIVTIGTVYDAEFLLLLLVDITVQP</sequence>
<gene>
    <name evidence="1" type="ORF">SDC9_173859</name>
</gene>
<protein>
    <submittedName>
        <fullName evidence="1">Uncharacterized protein</fullName>
    </submittedName>
</protein>
<organism evidence="1">
    <name type="scientific">bioreactor metagenome</name>
    <dbReference type="NCBI Taxonomy" id="1076179"/>
    <lineage>
        <taxon>unclassified sequences</taxon>
        <taxon>metagenomes</taxon>
        <taxon>ecological metagenomes</taxon>
    </lineage>
</organism>
<accession>A0A645GIB6</accession>
<reference evidence="1" key="1">
    <citation type="submission" date="2019-08" db="EMBL/GenBank/DDBJ databases">
        <authorList>
            <person name="Kucharzyk K."/>
            <person name="Murdoch R.W."/>
            <person name="Higgins S."/>
            <person name="Loffler F."/>
        </authorList>
    </citation>
    <scope>NUCLEOTIDE SEQUENCE</scope>
</reference>
<dbReference type="AlphaFoldDB" id="A0A645GIB6"/>
<dbReference type="EMBL" id="VSSQ01075965">
    <property type="protein sequence ID" value="MPN26435.1"/>
    <property type="molecule type" value="Genomic_DNA"/>
</dbReference>
<proteinExistence type="predicted"/>
<comment type="caution">
    <text evidence="1">The sequence shown here is derived from an EMBL/GenBank/DDBJ whole genome shotgun (WGS) entry which is preliminary data.</text>
</comment>
<evidence type="ECO:0000313" key="1">
    <source>
        <dbReference type="EMBL" id="MPN26435.1"/>
    </source>
</evidence>